<dbReference type="EC" id="3.4.24.-" evidence="6"/>
<organism evidence="7 8">
    <name type="scientific">Clytia hemisphaerica</name>
    <dbReference type="NCBI Taxonomy" id="252671"/>
    <lineage>
        <taxon>Eukaryota</taxon>
        <taxon>Metazoa</taxon>
        <taxon>Cnidaria</taxon>
        <taxon>Hydrozoa</taxon>
        <taxon>Hydroidolina</taxon>
        <taxon>Leptothecata</taxon>
        <taxon>Obeliida</taxon>
        <taxon>Clytiidae</taxon>
        <taxon>Clytia</taxon>
    </lineage>
</organism>
<name>A0A7M5UXA3_9CNID</name>
<dbReference type="PANTHER" id="PTHR21711:SF0">
    <property type="entry name" value="MITOCHONDRIAL INNER MEMBRANE PROTEASE ATP23 HOMOLOG"/>
    <property type="match status" value="1"/>
</dbReference>
<dbReference type="GO" id="GO:0033615">
    <property type="term" value="P:mitochondrial proton-transporting ATP synthase complex assembly"/>
    <property type="evidence" value="ECO:0007669"/>
    <property type="project" value="TreeGrafter"/>
</dbReference>
<dbReference type="GO" id="GO:0005739">
    <property type="term" value="C:mitochondrion"/>
    <property type="evidence" value="ECO:0007669"/>
    <property type="project" value="GOC"/>
</dbReference>
<dbReference type="Proteomes" id="UP000594262">
    <property type="component" value="Unplaced"/>
</dbReference>
<dbReference type="GO" id="GO:0004222">
    <property type="term" value="F:metalloendopeptidase activity"/>
    <property type="evidence" value="ECO:0007669"/>
    <property type="project" value="InterPro"/>
</dbReference>
<dbReference type="Pfam" id="PF09768">
    <property type="entry name" value="Peptidase_M76"/>
    <property type="match status" value="1"/>
</dbReference>
<dbReference type="RefSeq" id="XP_066920728.1">
    <property type="nucleotide sequence ID" value="XM_067064627.1"/>
</dbReference>
<evidence type="ECO:0000256" key="5">
    <source>
        <dbReference type="ARBA" id="ARBA00023049"/>
    </source>
</evidence>
<keyword evidence="3 6" id="KW-0479">Metal-binding</keyword>
<keyword evidence="5 6" id="KW-0482">Metalloprotease</keyword>
<dbReference type="EnsemblMetazoa" id="CLYHEMT005679.1">
    <property type="protein sequence ID" value="CLYHEMP005679.1"/>
    <property type="gene ID" value="CLYHEMG005679"/>
</dbReference>
<dbReference type="RefSeq" id="XP_066920729.1">
    <property type="nucleotide sequence ID" value="XM_067064628.1"/>
</dbReference>
<evidence type="ECO:0000256" key="2">
    <source>
        <dbReference type="ARBA" id="ARBA00022670"/>
    </source>
</evidence>
<dbReference type="GeneID" id="136807994"/>
<dbReference type="GO" id="GO:0034982">
    <property type="term" value="P:mitochondrial protein processing"/>
    <property type="evidence" value="ECO:0007669"/>
    <property type="project" value="TreeGrafter"/>
</dbReference>
<keyword evidence="8" id="KW-1185">Reference proteome</keyword>
<evidence type="ECO:0000256" key="6">
    <source>
        <dbReference type="RuleBase" id="RU364057"/>
    </source>
</evidence>
<comment type="similarity">
    <text evidence="1 6">Belongs to the peptidase M76 family.</text>
</comment>
<keyword evidence="2 6" id="KW-0645">Protease</keyword>
<dbReference type="InterPro" id="IPR019165">
    <property type="entry name" value="Peptidase_M76_ATP23"/>
</dbReference>
<dbReference type="GO" id="GO:0046872">
    <property type="term" value="F:metal ion binding"/>
    <property type="evidence" value="ECO:0007669"/>
    <property type="project" value="UniProtKB-KW"/>
</dbReference>
<reference evidence="7" key="1">
    <citation type="submission" date="2021-01" db="UniProtKB">
        <authorList>
            <consortium name="EnsemblMetazoa"/>
        </authorList>
    </citation>
    <scope>IDENTIFICATION</scope>
</reference>
<evidence type="ECO:0000313" key="8">
    <source>
        <dbReference type="Proteomes" id="UP000594262"/>
    </source>
</evidence>
<evidence type="ECO:0000256" key="3">
    <source>
        <dbReference type="ARBA" id="ARBA00022723"/>
    </source>
</evidence>
<accession>A0A7M5UXA3</accession>
<evidence type="ECO:0000256" key="1">
    <source>
        <dbReference type="ARBA" id="ARBA00009915"/>
    </source>
</evidence>
<dbReference type="RefSeq" id="XP_066920727.1">
    <property type="nucleotide sequence ID" value="XM_067064626.1"/>
</dbReference>
<keyword evidence="4 6" id="KW-0378">Hydrolase</keyword>
<evidence type="ECO:0000313" key="7">
    <source>
        <dbReference type="EnsemblMetazoa" id="CLYHEMP005679.1"/>
    </source>
</evidence>
<dbReference type="PANTHER" id="PTHR21711">
    <property type="entry name" value="MITOCHONDRIAL INNER MEMBRANE PROTEASE"/>
    <property type="match status" value="1"/>
</dbReference>
<proteinExistence type="inferred from homology"/>
<sequence>MPGESEEHQKCTRFAERSCKANRQVKFLLQCLKSKGCEVSLESEGIVCERCEDQLLGGFDPSAKQVVLCQNNLKTQADIDRILSHELIHAFDVCTVKYDVNDTRHLACSEVRASTLSGECSFSREMFNYFPFKIRRQYQECVKRKATNSICASKHLDRDEARKLVEEVFHSCFYDHSPFKEIPRNN</sequence>
<protein>
    <recommendedName>
        <fullName evidence="6">Mitochondrial inner membrane protease ATP23</fullName>
        <ecNumber evidence="6">3.4.24.-</ecNumber>
    </recommendedName>
</protein>
<evidence type="ECO:0000256" key="4">
    <source>
        <dbReference type="ARBA" id="ARBA00022801"/>
    </source>
</evidence>
<dbReference type="AlphaFoldDB" id="A0A7M5UXA3"/>